<reference evidence="1 2" key="1">
    <citation type="submission" date="2019-06" db="EMBL/GenBank/DDBJ databases">
        <title>Genome Sequence of the Brown Rot Fungal Pathogen Monilinia fructicola.</title>
        <authorList>
            <person name="De Miccolis Angelini R.M."/>
            <person name="Landi L."/>
            <person name="Abate D."/>
            <person name="Pollastro S."/>
            <person name="Romanazzi G."/>
            <person name="Faretra F."/>
        </authorList>
    </citation>
    <scope>NUCLEOTIDE SEQUENCE [LARGE SCALE GENOMIC DNA]</scope>
    <source>
        <strain evidence="1 2">Mfrc123</strain>
    </source>
</reference>
<dbReference type="EMBL" id="VICG01000003">
    <property type="protein sequence ID" value="KAA8574539.1"/>
    <property type="molecule type" value="Genomic_DNA"/>
</dbReference>
<accession>A0A5M9K290</accession>
<gene>
    <name evidence="1" type="ORF">EYC84_005991</name>
</gene>
<name>A0A5M9K290_MONFR</name>
<dbReference type="Proteomes" id="UP000322873">
    <property type="component" value="Unassembled WGS sequence"/>
</dbReference>
<sequence>MPKPSYLIIQPSNHLHHKVIRSSIHPTIHFHPFNSNPRIPLPYHPPLIHSIHRLPLELVTKHLTFSNHFGSTTHSTHLYYHII</sequence>
<comment type="caution">
    <text evidence="1">The sequence shown here is derived from an EMBL/GenBank/DDBJ whole genome shotgun (WGS) entry which is preliminary data.</text>
</comment>
<protein>
    <submittedName>
        <fullName evidence="1">Uncharacterized protein</fullName>
    </submittedName>
</protein>
<evidence type="ECO:0000313" key="2">
    <source>
        <dbReference type="Proteomes" id="UP000322873"/>
    </source>
</evidence>
<evidence type="ECO:0000313" key="1">
    <source>
        <dbReference type="EMBL" id="KAA8574539.1"/>
    </source>
</evidence>
<organism evidence="1 2">
    <name type="scientific">Monilinia fructicola</name>
    <name type="common">Brown rot fungus</name>
    <name type="synonym">Ciboria fructicola</name>
    <dbReference type="NCBI Taxonomy" id="38448"/>
    <lineage>
        <taxon>Eukaryota</taxon>
        <taxon>Fungi</taxon>
        <taxon>Dikarya</taxon>
        <taxon>Ascomycota</taxon>
        <taxon>Pezizomycotina</taxon>
        <taxon>Leotiomycetes</taxon>
        <taxon>Helotiales</taxon>
        <taxon>Sclerotiniaceae</taxon>
        <taxon>Monilinia</taxon>
    </lineage>
</organism>
<proteinExistence type="predicted"/>
<dbReference type="AlphaFoldDB" id="A0A5M9K290"/>
<keyword evidence="2" id="KW-1185">Reference proteome</keyword>